<dbReference type="EC" id="7.1.1.9" evidence="7 24"/>
<evidence type="ECO:0000256" key="1">
    <source>
        <dbReference type="ARBA" id="ARBA00001935"/>
    </source>
</evidence>
<evidence type="ECO:0000256" key="25">
    <source>
        <dbReference type="SAM" id="Phobius"/>
    </source>
</evidence>
<evidence type="ECO:0000256" key="22">
    <source>
        <dbReference type="ARBA" id="ARBA00023136"/>
    </source>
</evidence>
<dbReference type="FunFam" id="1.20.210.10:FF:000001">
    <property type="entry name" value="Cytochrome c oxidase subunit 1"/>
    <property type="match status" value="1"/>
</dbReference>
<feature type="transmembrane region" description="Helical" evidence="25">
    <location>
        <begin position="444"/>
        <end position="467"/>
    </location>
</feature>
<evidence type="ECO:0000256" key="11">
    <source>
        <dbReference type="ARBA" id="ARBA00022660"/>
    </source>
</evidence>
<dbReference type="PRINTS" id="PR01165">
    <property type="entry name" value="CYCOXIDASEI"/>
</dbReference>
<feature type="transmembrane region" description="Helical" evidence="25">
    <location>
        <begin position="261"/>
        <end position="285"/>
    </location>
</feature>
<dbReference type="InterPro" id="IPR023616">
    <property type="entry name" value="Cyt_c_oxase-like_su1_dom"/>
</dbReference>
<keyword evidence="10 24" id="KW-0349">Heme</keyword>
<comment type="cofactor">
    <cofactor evidence="2">
        <name>heme</name>
        <dbReference type="ChEBI" id="CHEBI:30413"/>
    </cofactor>
</comment>
<evidence type="ECO:0000256" key="16">
    <source>
        <dbReference type="ARBA" id="ARBA00022967"/>
    </source>
</evidence>
<comment type="cofactor">
    <cofactor evidence="1">
        <name>Cu cation</name>
        <dbReference type="ChEBI" id="CHEBI:23378"/>
    </cofactor>
</comment>
<keyword evidence="21 24" id="KW-0496">Mitochondrion</keyword>
<keyword evidence="17 24" id="KW-0249">Electron transport</keyword>
<evidence type="ECO:0000256" key="3">
    <source>
        <dbReference type="ARBA" id="ARBA00004448"/>
    </source>
</evidence>
<evidence type="ECO:0000256" key="5">
    <source>
        <dbReference type="ARBA" id="ARBA00009578"/>
    </source>
</evidence>
<dbReference type="InterPro" id="IPR036927">
    <property type="entry name" value="Cyt_c_oxase-like_su1_sf"/>
</dbReference>
<dbReference type="PANTHER" id="PTHR10422:SF18">
    <property type="entry name" value="CYTOCHROME C OXIDASE SUBUNIT 1"/>
    <property type="match status" value="1"/>
</dbReference>
<comment type="catalytic activity">
    <reaction evidence="23">
        <text>4 Fe(II)-[cytochrome c] + O2 + 8 H(+)(in) = 4 Fe(III)-[cytochrome c] + 2 H2O + 4 H(+)(out)</text>
        <dbReference type="Rhea" id="RHEA:11436"/>
        <dbReference type="Rhea" id="RHEA-COMP:10350"/>
        <dbReference type="Rhea" id="RHEA-COMP:14399"/>
        <dbReference type="ChEBI" id="CHEBI:15377"/>
        <dbReference type="ChEBI" id="CHEBI:15378"/>
        <dbReference type="ChEBI" id="CHEBI:15379"/>
        <dbReference type="ChEBI" id="CHEBI:29033"/>
        <dbReference type="ChEBI" id="CHEBI:29034"/>
        <dbReference type="EC" id="7.1.1.9"/>
    </reaction>
    <physiologicalReaction direction="left-to-right" evidence="23">
        <dbReference type="Rhea" id="RHEA:11437"/>
    </physiologicalReaction>
</comment>
<feature type="transmembrane region" description="Helical" evidence="25">
    <location>
        <begin position="51"/>
        <end position="77"/>
    </location>
</feature>
<keyword evidence="12 24" id="KW-0812">Transmembrane</keyword>
<evidence type="ECO:0000256" key="7">
    <source>
        <dbReference type="ARBA" id="ARBA00012949"/>
    </source>
</evidence>
<keyword evidence="20 24" id="KW-0186">Copper</keyword>
<dbReference type="PROSITE" id="PS00077">
    <property type="entry name" value="COX1_CUB"/>
    <property type="match status" value="1"/>
</dbReference>
<keyword evidence="13 24" id="KW-0479">Metal-binding</keyword>
<dbReference type="GO" id="GO:0020037">
    <property type="term" value="F:heme binding"/>
    <property type="evidence" value="ECO:0007669"/>
    <property type="project" value="InterPro"/>
</dbReference>
<feature type="transmembrane region" description="Helical" evidence="25">
    <location>
        <begin position="98"/>
        <end position="120"/>
    </location>
</feature>
<comment type="pathway">
    <text evidence="4 24">Energy metabolism; oxidative phosphorylation.</text>
</comment>
<evidence type="ECO:0000259" key="26">
    <source>
        <dbReference type="PROSITE" id="PS50855"/>
    </source>
</evidence>
<evidence type="ECO:0000256" key="4">
    <source>
        <dbReference type="ARBA" id="ARBA00004673"/>
    </source>
</evidence>
<dbReference type="SUPFAM" id="SSF81442">
    <property type="entry name" value="Cytochrome c oxidase subunit I-like"/>
    <property type="match status" value="1"/>
</dbReference>
<evidence type="ECO:0000256" key="21">
    <source>
        <dbReference type="ARBA" id="ARBA00023128"/>
    </source>
</evidence>
<protein>
    <recommendedName>
        <fullName evidence="8 24">Cytochrome c oxidase subunit 1</fullName>
        <ecNumber evidence="7 24">7.1.1.9</ecNumber>
    </recommendedName>
</protein>
<accession>A0A343A4D2</accession>
<feature type="domain" description="Cytochrome oxidase subunit I profile" evidence="26">
    <location>
        <begin position="1"/>
        <end position="506"/>
    </location>
</feature>
<evidence type="ECO:0000256" key="12">
    <source>
        <dbReference type="ARBA" id="ARBA00022692"/>
    </source>
</evidence>
<dbReference type="Gene3D" id="1.20.210.10">
    <property type="entry name" value="Cytochrome c oxidase-like, subunit I domain"/>
    <property type="match status" value="1"/>
</dbReference>
<evidence type="ECO:0000256" key="9">
    <source>
        <dbReference type="ARBA" id="ARBA00022448"/>
    </source>
</evidence>
<dbReference type="InterPro" id="IPR033944">
    <property type="entry name" value="Cyt_c_oxase_su1_dom"/>
</dbReference>
<dbReference type="InterPro" id="IPR000883">
    <property type="entry name" value="Cyt_C_Oxase_1"/>
</dbReference>
<evidence type="ECO:0000256" key="19">
    <source>
        <dbReference type="ARBA" id="ARBA00023004"/>
    </source>
</evidence>
<dbReference type="GO" id="GO:0015990">
    <property type="term" value="P:electron transport coupled proton transport"/>
    <property type="evidence" value="ECO:0007669"/>
    <property type="project" value="TreeGrafter"/>
</dbReference>
<feature type="transmembrane region" description="Helical" evidence="25">
    <location>
        <begin position="12"/>
        <end position="31"/>
    </location>
</feature>
<keyword evidence="14 24" id="KW-0999">Mitochondrion inner membrane</keyword>
<dbReference type="GO" id="GO:0004129">
    <property type="term" value="F:cytochrome-c oxidase activity"/>
    <property type="evidence" value="ECO:0007669"/>
    <property type="project" value="UniProtKB-EC"/>
</dbReference>
<comment type="similarity">
    <text evidence="5 24">Belongs to the heme-copper respiratory oxidase family.</text>
</comment>
<evidence type="ECO:0000256" key="17">
    <source>
        <dbReference type="ARBA" id="ARBA00022982"/>
    </source>
</evidence>
<evidence type="ECO:0000256" key="2">
    <source>
        <dbReference type="ARBA" id="ARBA00001971"/>
    </source>
</evidence>
<feature type="transmembrane region" description="Helical" evidence="25">
    <location>
        <begin position="373"/>
        <end position="394"/>
    </location>
</feature>
<sequence>MFSTNHKDIGTLYFIFGAWAGMVGTSLSLLIRSELGTPGTLIGNDQIYNVIVTAHAFIMIFFMVMPIMIGGFGNWLVPLMLGAPDMAFPRMNNMSFWLLPPSLTLLLMSSMVENGAGTGWTVYPPLSSNIAHGGSSVDLAIFSLHLAGVSSILGAVNFITTVINMRPEGMTLDRMPLFVWSVAITALLLLLSLPVLAGAITMLLTDRNLNTSFFDPAGGGDPILYQHLFWFFGHPEVYILILPGFGMISHIISQESGKKEAFGTLGMIYAMMAIGLLGFVVWAHHMFTVGMDVDTRAYFTSATMIIAVPTGIKIFSWLATLHGTQLNYSPSLLWALGFLFLFTIGGLTGVILANSSIDIVLHDTYYVVAHFHYVLSMGAVFAIMAGFIHWFPLFTGLTLHPLMLKIQFIIMFVGVNLTFFPQHFLGLSGMPRRYSDYPDAYTQWNIVSSIGSMISLIAVLFLLFIIWEAFISHRKSIFALNMPSSIEWYQLTPPSEHSYSELPILSN</sequence>
<keyword evidence="22 24" id="KW-0472">Membrane</keyword>
<evidence type="ECO:0000256" key="23">
    <source>
        <dbReference type="ARBA" id="ARBA00049512"/>
    </source>
</evidence>
<reference evidence="27" key="1">
    <citation type="submission" date="2016-04" db="EMBL/GenBank/DDBJ databases">
        <title>Mitochondria of unsequenced beetle families.</title>
        <authorList>
            <person name="Linard B."/>
            <person name="Andujar C."/>
            <person name="Arribas P."/>
            <person name="Vogler A.P."/>
        </authorList>
    </citation>
    <scope>NUCLEOTIDE SEQUENCE</scope>
</reference>
<geneLocation type="mitochondrion" evidence="27"/>
<dbReference type="Pfam" id="PF00115">
    <property type="entry name" value="COX1"/>
    <property type="match status" value="1"/>
</dbReference>
<keyword evidence="19 24" id="KW-0408">Iron</keyword>
<feature type="transmembrane region" description="Helical" evidence="25">
    <location>
        <begin position="140"/>
        <end position="165"/>
    </location>
</feature>
<gene>
    <name evidence="27" type="primary">cox1</name>
</gene>
<evidence type="ECO:0000256" key="13">
    <source>
        <dbReference type="ARBA" id="ARBA00022723"/>
    </source>
</evidence>
<evidence type="ECO:0000256" key="6">
    <source>
        <dbReference type="ARBA" id="ARBA00011164"/>
    </source>
</evidence>
<feature type="transmembrane region" description="Helical" evidence="25">
    <location>
        <begin position="297"/>
        <end position="320"/>
    </location>
</feature>
<dbReference type="PROSITE" id="PS50855">
    <property type="entry name" value="COX1"/>
    <property type="match status" value="1"/>
</dbReference>
<dbReference type="UniPathway" id="UPA00705"/>
<dbReference type="AlphaFoldDB" id="A0A343A4D2"/>
<feature type="transmembrane region" description="Helical" evidence="25">
    <location>
        <begin position="177"/>
        <end position="204"/>
    </location>
</feature>
<evidence type="ECO:0000256" key="8">
    <source>
        <dbReference type="ARBA" id="ARBA00015947"/>
    </source>
</evidence>
<evidence type="ECO:0000256" key="10">
    <source>
        <dbReference type="ARBA" id="ARBA00022617"/>
    </source>
</evidence>
<dbReference type="InterPro" id="IPR023615">
    <property type="entry name" value="Cyt_c_Oxase_su1_BS"/>
</dbReference>
<evidence type="ECO:0000256" key="14">
    <source>
        <dbReference type="ARBA" id="ARBA00022792"/>
    </source>
</evidence>
<comment type="function">
    <text evidence="24">Component of the cytochrome c oxidase, the last enzyme in the mitochondrial electron transport chain which drives oxidative phosphorylation. The respiratory chain contains 3 multisubunit complexes succinate dehydrogenase (complex II, CII), ubiquinol-cytochrome c oxidoreductase (cytochrome b-c1 complex, complex III, CIII) and cytochrome c oxidase (complex IV, CIV), that cooperate to transfer electrons derived from NADH and succinate to molecular oxygen, creating an electrochemical gradient over the inner membrane that drives transmembrane transport and the ATP synthase. Cytochrome c oxidase is the component of the respiratory chain that catalyzes the reduction of oxygen to water. Electrons originating from reduced cytochrome c in the intermembrane space (IMS) are transferred via the dinuclear copper A center (CU(A)) of subunit 2 and heme A of subunit 1 to the active site in subunit 1, a binuclear center (BNC) formed by heme A3 and copper B (CU(B)). The BNC reduces molecular oxygen to 2 water molecules using 4 electrons from cytochrome c in the IMS and 4 protons from the mitochondrial matrix.</text>
</comment>
<evidence type="ECO:0000256" key="24">
    <source>
        <dbReference type="RuleBase" id="RU000369"/>
    </source>
</evidence>
<keyword evidence="16" id="KW-1278">Translocase</keyword>
<dbReference type="GO" id="GO:0046872">
    <property type="term" value="F:metal ion binding"/>
    <property type="evidence" value="ECO:0007669"/>
    <property type="project" value="UniProtKB-KW"/>
</dbReference>
<dbReference type="GO" id="GO:0005743">
    <property type="term" value="C:mitochondrial inner membrane"/>
    <property type="evidence" value="ECO:0007669"/>
    <property type="project" value="UniProtKB-SubCell"/>
</dbReference>
<name>A0A343A4D2_9CUCU</name>
<keyword evidence="11 24" id="KW-0679">Respiratory chain</keyword>
<dbReference type="GO" id="GO:0006123">
    <property type="term" value="P:mitochondrial electron transport, cytochrome c to oxygen"/>
    <property type="evidence" value="ECO:0007669"/>
    <property type="project" value="TreeGrafter"/>
</dbReference>
<evidence type="ECO:0000313" key="27">
    <source>
        <dbReference type="EMBL" id="AOY39410.1"/>
    </source>
</evidence>
<proteinExistence type="inferred from homology"/>
<dbReference type="GO" id="GO:0045277">
    <property type="term" value="C:respiratory chain complex IV"/>
    <property type="evidence" value="ECO:0007669"/>
    <property type="project" value="InterPro"/>
</dbReference>
<evidence type="ECO:0000256" key="15">
    <source>
        <dbReference type="ARBA" id="ARBA00022842"/>
    </source>
</evidence>
<feature type="transmembrane region" description="Helical" evidence="25">
    <location>
        <begin position="332"/>
        <end position="353"/>
    </location>
</feature>
<organism evidence="27">
    <name type="scientific">Hydnocerini sp. BMNH-844241</name>
    <dbReference type="NCBI Taxonomy" id="1909165"/>
    <lineage>
        <taxon>Eukaryota</taxon>
        <taxon>Metazoa</taxon>
        <taxon>Ecdysozoa</taxon>
        <taxon>Arthropoda</taxon>
        <taxon>Hexapoda</taxon>
        <taxon>Insecta</taxon>
        <taxon>Pterygota</taxon>
        <taxon>Neoptera</taxon>
        <taxon>Endopterygota</taxon>
        <taxon>Coleoptera</taxon>
        <taxon>Polyphaga</taxon>
        <taxon>Cucujiformia</taxon>
        <taxon>Cleridae</taxon>
        <taxon>Hydnocerinae</taxon>
    </lineage>
</organism>
<keyword evidence="15" id="KW-0460">Magnesium</keyword>
<evidence type="ECO:0000256" key="20">
    <source>
        <dbReference type="ARBA" id="ARBA00023008"/>
    </source>
</evidence>
<dbReference type="EMBL" id="KX035157">
    <property type="protein sequence ID" value="AOY39410.1"/>
    <property type="molecule type" value="Genomic_DNA"/>
</dbReference>
<dbReference type="PANTHER" id="PTHR10422">
    <property type="entry name" value="CYTOCHROME C OXIDASE SUBUNIT 1"/>
    <property type="match status" value="1"/>
</dbReference>
<evidence type="ECO:0000256" key="18">
    <source>
        <dbReference type="ARBA" id="ARBA00022989"/>
    </source>
</evidence>
<keyword evidence="18 25" id="KW-1133">Transmembrane helix</keyword>
<feature type="transmembrane region" description="Helical" evidence="25">
    <location>
        <begin position="224"/>
        <end position="249"/>
    </location>
</feature>
<keyword evidence="9 24" id="KW-0813">Transport</keyword>
<dbReference type="CDD" id="cd01663">
    <property type="entry name" value="Cyt_c_Oxidase_I"/>
    <property type="match status" value="1"/>
</dbReference>
<feature type="transmembrane region" description="Helical" evidence="25">
    <location>
        <begin position="406"/>
        <end position="424"/>
    </location>
</feature>
<comment type="subcellular location">
    <subcellularLocation>
        <location evidence="3 24">Mitochondrion inner membrane</location>
        <topology evidence="3 24">Multi-pass membrane protein</topology>
    </subcellularLocation>
</comment>
<comment type="subunit">
    <text evidence="6">Component of the cytochrome c oxidase (complex IV, CIV), a multisubunit enzyme composed of a catalytic core of 3 subunits and several supernumerary subunits. The complex exists as a monomer or a dimer and forms supercomplexes (SCs) in the inner mitochondrial membrane with ubiquinol-cytochrome c oxidoreductase (cytochrome b-c1 complex, complex III, CIII).</text>
</comment>